<evidence type="ECO:0000313" key="10">
    <source>
        <dbReference type="Proteomes" id="UP001367676"/>
    </source>
</evidence>
<dbReference type="Proteomes" id="UP001367676">
    <property type="component" value="Unassembled WGS sequence"/>
</dbReference>
<evidence type="ECO:0000256" key="5">
    <source>
        <dbReference type="ARBA" id="ARBA00022801"/>
    </source>
</evidence>
<dbReference type="Pfam" id="PF00328">
    <property type="entry name" value="His_Phos_2"/>
    <property type="match status" value="1"/>
</dbReference>
<dbReference type="EMBL" id="JBBCAQ010000006">
    <property type="protein sequence ID" value="KAK7603180.1"/>
    <property type="molecule type" value="Genomic_DNA"/>
</dbReference>
<reference evidence="9 10" key="1">
    <citation type="submission" date="2024-03" db="EMBL/GenBank/DDBJ databases">
        <title>Adaptation during the transition from Ophiocordyceps entomopathogen to insect associate is accompanied by gene loss and intensified selection.</title>
        <authorList>
            <person name="Ward C.M."/>
            <person name="Onetto C.A."/>
            <person name="Borneman A.R."/>
        </authorList>
    </citation>
    <scope>NUCLEOTIDE SEQUENCE [LARGE SCALE GENOMIC DNA]</scope>
    <source>
        <strain evidence="9">AWRI1</strain>
        <tissue evidence="9">Single Adult Female</tissue>
    </source>
</reference>
<keyword evidence="6" id="KW-1015">Disulfide bond</keyword>
<feature type="transmembrane region" description="Helical" evidence="8">
    <location>
        <begin position="24"/>
        <end position="46"/>
    </location>
</feature>
<dbReference type="SUPFAM" id="SSF53254">
    <property type="entry name" value="Phosphoglycerate mutase-like"/>
    <property type="match status" value="1"/>
</dbReference>
<dbReference type="InterPro" id="IPR050645">
    <property type="entry name" value="Histidine_acid_phosphatase"/>
</dbReference>
<dbReference type="Gene3D" id="3.40.50.1240">
    <property type="entry name" value="Phosphoglycerate mutase-like"/>
    <property type="match status" value="1"/>
</dbReference>
<protein>
    <recommendedName>
        <fullName evidence="3">acid phosphatase</fullName>
        <ecNumber evidence="3">3.1.3.2</ecNumber>
    </recommendedName>
</protein>
<dbReference type="AlphaFoldDB" id="A0AAN9TQ73"/>
<dbReference type="InterPro" id="IPR029033">
    <property type="entry name" value="His_PPase_superfam"/>
</dbReference>
<name>A0AAN9TQ73_9HEMI</name>
<evidence type="ECO:0000313" key="9">
    <source>
        <dbReference type="EMBL" id="KAK7603180.1"/>
    </source>
</evidence>
<gene>
    <name evidence="9" type="ORF">V9T40_003179</name>
</gene>
<comment type="similarity">
    <text evidence="2">Belongs to the histidine acid phosphatase family.</text>
</comment>
<keyword evidence="4" id="KW-0732">Signal</keyword>
<keyword evidence="8" id="KW-0472">Membrane</keyword>
<evidence type="ECO:0000256" key="6">
    <source>
        <dbReference type="ARBA" id="ARBA00023157"/>
    </source>
</evidence>
<evidence type="ECO:0000256" key="8">
    <source>
        <dbReference type="SAM" id="Phobius"/>
    </source>
</evidence>
<organism evidence="9 10">
    <name type="scientific">Parthenolecanium corni</name>
    <dbReference type="NCBI Taxonomy" id="536013"/>
    <lineage>
        <taxon>Eukaryota</taxon>
        <taxon>Metazoa</taxon>
        <taxon>Ecdysozoa</taxon>
        <taxon>Arthropoda</taxon>
        <taxon>Hexapoda</taxon>
        <taxon>Insecta</taxon>
        <taxon>Pterygota</taxon>
        <taxon>Neoptera</taxon>
        <taxon>Paraneoptera</taxon>
        <taxon>Hemiptera</taxon>
        <taxon>Sternorrhyncha</taxon>
        <taxon>Coccoidea</taxon>
        <taxon>Coccidae</taxon>
        <taxon>Parthenolecanium</taxon>
    </lineage>
</organism>
<keyword evidence="8" id="KW-0812">Transmembrane</keyword>
<keyword evidence="5" id="KW-0378">Hydrolase</keyword>
<dbReference type="EC" id="3.1.3.2" evidence="3"/>
<evidence type="ECO:0000256" key="7">
    <source>
        <dbReference type="ARBA" id="ARBA00023180"/>
    </source>
</evidence>
<evidence type="ECO:0000256" key="1">
    <source>
        <dbReference type="ARBA" id="ARBA00000032"/>
    </source>
</evidence>
<keyword evidence="8" id="KW-1133">Transmembrane helix</keyword>
<accession>A0AAN9TQ73</accession>
<keyword evidence="7" id="KW-0325">Glycoprotein</keyword>
<keyword evidence="10" id="KW-1185">Reference proteome</keyword>
<sequence length="398" mass="44855">MINDYENAEKSRSMFTEVYSQKRGTCITVVLLGIIIGIFAFAYITFGNDTIADSLRSNHTLKLVSIIIEHGQTAPKFTYPNDPHLNDSRWQSSLGELTKRGKQNMHSLGKFFRERYSALLPDLYFSSDIRVLSTNADTCLMSVAVALAGLYPPHKFQVWNPHVLWQPIPIKGISEEVDKMIGITQSCPSLPKKKKQIENIVTSGDVNLPKLYDFLSENTGAEIRNLSSVLALYNLILVQDKTNLPLPDWIPLVYPEKMLPYTIKALKLETGDAEITKLTTGVLLEKIISDMMKKSTRELSTKMFLYSGHEQSLFNIYSVLNGGKGRESSIKPEFASSVMIELHSVEDQNIVQAYYLNKPGKTPHSINITECGDPCLLENFIKFTKPFIPQDWTKACSM</sequence>
<dbReference type="PANTHER" id="PTHR11567:SF211">
    <property type="entry name" value="PROSTATIC ACID PHOSPHATASE"/>
    <property type="match status" value="1"/>
</dbReference>
<proteinExistence type="inferred from homology"/>
<dbReference type="CDD" id="cd07061">
    <property type="entry name" value="HP_HAP_like"/>
    <property type="match status" value="1"/>
</dbReference>
<dbReference type="GO" id="GO:0003993">
    <property type="term" value="F:acid phosphatase activity"/>
    <property type="evidence" value="ECO:0007669"/>
    <property type="project" value="UniProtKB-EC"/>
</dbReference>
<comment type="caution">
    <text evidence="9">The sequence shown here is derived from an EMBL/GenBank/DDBJ whole genome shotgun (WGS) entry which is preliminary data.</text>
</comment>
<evidence type="ECO:0000256" key="4">
    <source>
        <dbReference type="ARBA" id="ARBA00022729"/>
    </source>
</evidence>
<dbReference type="InterPro" id="IPR000560">
    <property type="entry name" value="His_Pase_clade-2"/>
</dbReference>
<dbReference type="PANTHER" id="PTHR11567">
    <property type="entry name" value="ACID PHOSPHATASE-RELATED"/>
    <property type="match status" value="1"/>
</dbReference>
<comment type="catalytic activity">
    <reaction evidence="1">
        <text>a phosphate monoester + H2O = an alcohol + phosphate</text>
        <dbReference type="Rhea" id="RHEA:15017"/>
        <dbReference type="ChEBI" id="CHEBI:15377"/>
        <dbReference type="ChEBI" id="CHEBI:30879"/>
        <dbReference type="ChEBI" id="CHEBI:43474"/>
        <dbReference type="ChEBI" id="CHEBI:67140"/>
        <dbReference type="EC" id="3.1.3.2"/>
    </reaction>
</comment>
<evidence type="ECO:0000256" key="2">
    <source>
        <dbReference type="ARBA" id="ARBA00005375"/>
    </source>
</evidence>
<evidence type="ECO:0000256" key="3">
    <source>
        <dbReference type="ARBA" id="ARBA00012646"/>
    </source>
</evidence>